<dbReference type="Proteomes" id="UP000005697">
    <property type="component" value="Unassembled WGS sequence"/>
</dbReference>
<dbReference type="STRING" id="888743.HMPREF9141_2733"/>
<comment type="caution">
    <text evidence="1">The sequence shown here is derived from an EMBL/GenBank/DDBJ whole genome shotgun (WGS) entry which is preliminary data.</text>
</comment>
<gene>
    <name evidence="1" type="ORF">HMPREF9141_2733</name>
</gene>
<evidence type="ECO:0000313" key="2">
    <source>
        <dbReference type="Proteomes" id="UP000005697"/>
    </source>
</evidence>
<dbReference type="HOGENOM" id="CLU_2992903_0_0_10"/>
<reference evidence="1 2" key="1">
    <citation type="submission" date="2011-01" db="EMBL/GenBank/DDBJ databases">
        <authorList>
            <person name="Muzny D."/>
            <person name="Qin X."/>
            <person name="Deng J."/>
            <person name="Jiang H."/>
            <person name="Liu Y."/>
            <person name="Qu J."/>
            <person name="Song X.-Z."/>
            <person name="Zhang L."/>
            <person name="Thornton R."/>
            <person name="Coyle M."/>
            <person name="Francisco L."/>
            <person name="Jackson L."/>
            <person name="Javaid M."/>
            <person name="Korchina V."/>
            <person name="Kovar C."/>
            <person name="Mata R."/>
            <person name="Mathew T."/>
            <person name="Ngo R."/>
            <person name="Nguyen L."/>
            <person name="Nguyen N."/>
            <person name="Okwuonu G."/>
            <person name="Ongeri F."/>
            <person name="Pham C."/>
            <person name="Simmons D."/>
            <person name="Wilczek-Boney K."/>
            <person name="Hale W."/>
            <person name="Jakkamsetti A."/>
            <person name="Pham P."/>
            <person name="Ruth R."/>
            <person name="San Lucas F."/>
            <person name="Warren J."/>
            <person name="Zhang J."/>
            <person name="Zhao Z."/>
            <person name="Zhou C."/>
            <person name="Zhu D."/>
            <person name="Lee S."/>
            <person name="Bess C."/>
            <person name="Blankenburg K."/>
            <person name="Forbes L."/>
            <person name="Fu Q."/>
            <person name="Gubbala S."/>
            <person name="Hirani K."/>
            <person name="Jayaseelan J.C."/>
            <person name="Lara F."/>
            <person name="Munidasa M."/>
            <person name="Palculict T."/>
            <person name="Patil S."/>
            <person name="Pu L.-L."/>
            <person name="Saada N."/>
            <person name="Tang L."/>
            <person name="Weissenberger G."/>
            <person name="Zhu Y."/>
            <person name="Hemphill L."/>
            <person name="Shang Y."/>
            <person name="Youmans B."/>
            <person name="Ayvaz T."/>
            <person name="Ross M."/>
            <person name="Santibanez J."/>
            <person name="Aqrawi P."/>
            <person name="Gross S."/>
            <person name="Joshi V."/>
            <person name="Fowler G."/>
            <person name="Nazareth L."/>
            <person name="Reid J."/>
            <person name="Worley K."/>
            <person name="Petrosino J."/>
            <person name="Highlander S."/>
            <person name="Gibbs R."/>
        </authorList>
    </citation>
    <scope>NUCLEOTIDE SEQUENCE [LARGE SCALE GENOMIC DNA]</scope>
    <source>
        <strain evidence="1 2">DSM 16608</strain>
    </source>
</reference>
<accession>F0FAW6</accession>
<dbReference type="EMBL" id="AEWX01000047">
    <property type="protein sequence ID" value="EGC18729.1"/>
    <property type="molecule type" value="Genomic_DNA"/>
</dbReference>
<dbReference type="AlphaFoldDB" id="F0FAW6"/>
<organism evidence="1 2">
    <name type="scientific">Prevotella multiformis DSM 16608</name>
    <dbReference type="NCBI Taxonomy" id="888743"/>
    <lineage>
        <taxon>Bacteria</taxon>
        <taxon>Pseudomonadati</taxon>
        <taxon>Bacteroidota</taxon>
        <taxon>Bacteroidia</taxon>
        <taxon>Bacteroidales</taxon>
        <taxon>Prevotellaceae</taxon>
        <taxon>Prevotella</taxon>
    </lineage>
</organism>
<sequence length="57" mass="6479">MGNRLIVRDSRSSIRLRLYTEGIARYGTYHMPVGTRPAAWKKLRYYASSSAAGFILV</sequence>
<proteinExistence type="predicted"/>
<evidence type="ECO:0000313" key="1">
    <source>
        <dbReference type="EMBL" id="EGC18729.1"/>
    </source>
</evidence>
<keyword evidence="2" id="KW-1185">Reference proteome</keyword>
<name>F0FAW6_9BACT</name>
<protein>
    <submittedName>
        <fullName evidence="1">Uncharacterized protein</fullName>
    </submittedName>
</protein>